<protein>
    <submittedName>
        <fullName evidence="1">Uncharacterized protein</fullName>
    </submittedName>
</protein>
<proteinExistence type="predicted"/>
<organism evidence="1 2">
    <name type="scientific">Zymoseptoria tritici ST99CH_1E4</name>
    <dbReference type="NCBI Taxonomy" id="1276532"/>
    <lineage>
        <taxon>Eukaryota</taxon>
        <taxon>Fungi</taxon>
        <taxon>Dikarya</taxon>
        <taxon>Ascomycota</taxon>
        <taxon>Pezizomycotina</taxon>
        <taxon>Dothideomycetes</taxon>
        <taxon>Dothideomycetidae</taxon>
        <taxon>Mycosphaerellales</taxon>
        <taxon>Mycosphaerellaceae</taxon>
        <taxon>Zymoseptoria</taxon>
    </lineage>
</organism>
<dbReference type="AlphaFoldDB" id="A0A2H1FYY0"/>
<evidence type="ECO:0000313" key="2">
    <source>
        <dbReference type="Proteomes" id="UP000245764"/>
    </source>
</evidence>
<dbReference type="EMBL" id="LT854254">
    <property type="protein sequence ID" value="SMR46476.1"/>
    <property type="molecule type" value="Genomic_DNA"/>
</dbReference>
<dbReference type="Proteomes" id="UP000245764">
    <property type="component" value="Chromosome 2"/>
</dbReference>
<name>A0A2H1FYY0_ZYMTR</name>
<sequence>MGPAGSSPSERARHPARAFDYRHLTSNTLLVLSGTRRTACECIGIPFASASSSFLFIGLVTADNDIGEITMCKTNDDCTSQVCTLPDYIPTCDPTLFTGYTAGCGCKPKPNPPS</sequence>
<accession>A0A2H1FYY0</accession>
<gene>
    <name evidence="1" type="ORF">ZT1E4_G3094</name>
</gene>
<evidence type="ECO:0000313" key="1">
    <source>
        <dbReference type="EMBL" id="SMR46476.1"/>
    </source>
</evidence>
<reference evidence="2" key="1">
    <citation type="submission" date="2017-05" db="EMBL/GenBank/DDBJ databases">
        <authorList>
            <person name="Song R."/>
            <person name="Chenine A.L."/>
            <person name="Ruprecht R.M."/>
        </authorList>
    </citation>
    <scope>NUCLEOTIDE SEQUENCE [LARGE SCALE GENOMIC DNA]</scope>
</reference>